<accession>A0A933W7G6</accession>
<dbReference type="Proteomes" id="UP000696931">
    <property type="component" value="Unassembled WGS sequence"/>
</dbReference>
<evidence type="ECO:0000313" key="3">
    <source>
        <dbReference type="Proteomes" id="UP000696931"/>
    </source>
</evidence>
<evidence type="ECO:0008006" key="4">
    <source>
        <dbReference type="Google" id="ProtNLM"/>
    </source>
</evidence>
<dbReference type="AlphaFoldDB" id="A0A933W7G6"/>
<gene>
    <name evidence="2" type="ORF">HZA61_02915</name>
</gene>
<name>A0A933W7G6_UNCEI</name>
<evidence type="ECO:0000313" key="2">
    <source>
        <dbReference type="EMBL" id="MBI5168417.1"/>
    </source>
</evidence>
<evidence type="ECO:0000256" key="1">
    <source>
        <dbReference type="SAM" id="SignalP"/>
    </source>
</evidence>
<dbReference type="EMBL" id="JACRIW010000022">
    <property type="protein sequence ID" value="MBI5168417.1"/>
    <property type="molecule type" value="Genomic_DNA"/>
</dbReference>
<keyword evidence="1" id="KW-0732">Signal</keyword>
<comment type="caution">
    <text evidence="2">The sequence shown here is derived from an EMBL/GenBank/DDBJ whole genome shotgun (WGS) entry which is preliminary data.</text>
</comment>
<feature type="signal peptide" evidence="1">
    <location>
        <begin position="1"/>
        <end position="29"/>
    </location>
</feature>
<protein>
    <recommendedName>
        <fullName evidence="4">T9SS type A sorting domain-containing protein</fullName>
    </recommendedName>
</protein>
<reference evidence="2" key="1">
    <citation type="submission" date="2020-07" db="EMBL/GenBank/DDBJ databases">
        <title>Huge and variable diversity of episymbiotic CPR bacteria and DPANN archaea in groundwater ecosystems.</title>
        <authorList>
            <person name="He C.Y."/>
            <person name="Keren R."/>
            <person name="Whittaker M."/>
            <person name="Farag I.F."/>
            <person name="Doudna J."/>
            <person name="Cate J.H.D."/>
            <person name="Banfield J.F."/>
        </authorList>
    </citation>
    <scope>NUCLEOTIDE SEQUENCE</scope>
    <source>
        <strain evidence="2">NC_groundwater_1813_Pr3_B-0.1um_71_17</strain>
    </source>
</reference>
<sequence>MRRSQFPVLAFALLTLLALVPLTAHEATAATYWSTDFESGVPAEMTTLGSAIEGTQGWGSLGHPGNTYGAHFLRYSAIALHDTKLVLRGLPAHTHVSVGFLLALIDSWDGTELYQVTVDGNLRFDHWFQLATGDTTDYAAAPGTILSMGRELGFSGGSYYARDRAYDLGLDPAFQDIPHTADSLVVVWKLSAVSGGAAQQWQGGGDESWAIDNVRVSLRLAGTGVDESANAGALALAIAGAQPSVTRDVHVSFTLPQVGGARLDLFDATGRRLAGADAGALGAGRHTLALGEGRLEPGLYWVRLTQNGATRTAKAV</sequence>
<feature type="non-terminal residue" evidence="2">
    <location>
        <position position="316"/>
    </location>
</feature>
<feature type="chain" id="PRO_5037758525" description="T9SS type A sorting domain-containing protein" evidence="1">
    <location>
        <begin position="30"/>
        <end position="316"/>
    </location>
</feature>
<proteinExistence type="predicted"/>
<organism evidence="2 3">
    <name type="scientific">Eiseniibacteriota bacterium</name>
    <dbReference type="NCBI Taxonomy" id="2212470"/>
    <lineage>
        <taxon>Bacteria</taxon>
        <taxon>Candidatus Eiseniibacteriota</taxon>
    </lineage>
</organism>